<reference evidence="1" key="2">
    <citation type="journal article" date="2022" name="Microbiol. Resour. Announc.">
        <title>Metagenome Sequencing to Explore Phylogenomics of Terrestrial Cyanobacteria.</title>
        <authorList>
            <person name="Ward R.D."/>
            <person name="Stajich J.E."/>
            <person name="Johansen J.R."/>
            <person name="Huntemann M."/>
            <person name="Clum A."/>
            <person name="Foster B."/>
            <person name="Foster B."/>
            <person name="Roux S."/>
            <person name="Palaniappan K."/>
            <person name="Varghese N."/>
            <person name="Mukherjee S."/>
            <person name="Reddy T.B.K."/>
            <person name="Daum C."/>
            <person name="Copeland A."/>
            <person name="Chen I.A."/>
            <person name="Ivanova N.N."/>
            <person name="Kyrpides N.C."/>
            <person name="Shapiro N."/>
            <person name="Eloe-Fadrosh E.A."/>
            <person name="Pietrasiak N."/>
        </authorList>
    </citation>
    <scope>NUCLEOTIDE SEQUENCE</scope>
    <source>
        <strain evidence="1">GSE-TBD4-15B</strain>
    </source>
</reference>
<evidence type="ECO:0000313" key="2">
    <source>
        <dbReference type="Proteomes" id="UP000707356"/>
    </source>
</evidence>
<dbReference type="PANTHER" id="PTHR30372:SF6">
    <property type="entry name" value="LIPID-A-DISACCHARIDE SYNTHASE"/>
    <property type="match status" value="1"/>
</dbReference>
<proteinExistence type="predicted"/>
<dbReference type="GO" id="GO:0016020">
    <property type="term" value="C:membrane"/>
    <property type="evidence" value="ECO:0007669"/>
    <property type="project" value="GOC"/>
</dbReference>
<gene>
    <name evidence="1" type="ORF">KME07_02510</name>
</gene>
<name>A0A951P7S6_9CYAN</name>
<accession>A0A951P7S6</accession>
<dbReference type="InterPro" id="IPR003835">
    <property type="entry name" value="Glyco_trans_19"/>
</dbReference>
<protein>
    <submittedName>
        <fullName evidence="1">Lipid-A-disaccharide synthase</fullName>
    </submittedName>
</protein>
<dbReference type="PANTHER" id="PTHR30372">
    <property type="entry name" value="LIPID-A-DISACCHARIDE SYNTHASE"/>
    <property type="match status" value="1"/>
</dbReference>
<reference evidence="1" key="1">
    <citation type="submission" date="2021-05" db="EMBL/GenBank/DDBJ databases">
        <authorList>
            <person name="Pietrasiak N."/>
            <person name="Ward R."/>
            <person name="Stajich J.E."/>
            <person name="Kurbessoian T."/>
        </authorList>
    </citation>
    <scope>NUCLEOTIDE SEQUENCE</scope>
    <source>
        <strain evidence="1">GSE-TBD4-15B</strain>
    </source>
</reference>
<sequence length="425" mass="46682">MTLSDRSDILILSNGPGELTTWVSPVLQALRAKALQPAPRISLVLSPCPNASGQEVAIAQRYGIDRIQAAEHFWPFLLWGKTTEDWDWSPQGLVIFLGGDQLFPVIIGRRLGYKTLVYGEWQTRWHRWVDCFAVMRPEQIQQAPARYAAKFCVVGDLMADLTPNLTPDAQSAPAPDQAAAAPLIGLLPGSKSAKLTQGMPLALAIAAQVQQARPQARFVIPVAPTLQLYDLARFADPLQNPLLTQFGAIAAVLKQAAGQPYLETQQGLRIDLCTETPAHALLRQCDLCLTTIGANTAELGALAVPMIVLMPTQQLDAMRAWDGLPGLLANLPGVGSLWARLINAWFLRRNRRQPRFFAWPNIWANRAVVPELLGELQPAEVAALVLDWLDHPEQLSQIRQDLRQVRGEPGAARQMAEAALTLLKV</sequence>
<comment type="caution">
    <text evidence="1">The sequence shown here is derived from an EMBL/GenBank/DDBJ whole genome shotgun (WGS) entry which is preliminary data.</text>
</comment>
<dbReference type="GO" id="GO:0008915">
    <property type="term" value="F:lipid-A-disaccharide synthase activity"/>
    <property type="evidence" value="ECO:0007669"/>
    <property type="project" value="InterPro"/>
</dbReference>
<dbReference type="AlphaFoldDB" id="A0A951P7S6"/>
<dbReference type="GO" id="GO:0009245">
    <property type="term" value="P:lipid A biosynthetic process"/>
    <property type="evidence" value="ECO:0007669"/>
    <property type="project" value="InterPro"/>
</dbReference>
<evidence type="ECO:0000313" key="1">
    <source>
        <dbReference type="EMBL" id="MBW4464299.1"/>
    </source>
</evidence>
<dbReference type="GO" id="GO:0005543">
    <property type="term" value="F:phospholipid binding"/>
    <property type="evidence" value="ECO:0007669"/>
    <property type="project" value="TreeGrafter"/>
</dbReference>
<dbReference type="EMBL" id="JAHHHV010000010">
    <property type="protein sequence ID" value="MBW4464299.1"/>
    <property type="molecule type" value="Genomic_DNA"/>
</dbReference>
<dbReference type="SUPFAM" id="SSF53756">
    <property type="entry name" value="UDP-Glycosyltransferase/glycogen phosphorylase"/>
    <property type="match status" value="1"/>
</dbReference>
<organism evidence="1 2">
    <name type="scientific">Pegethrix bostrychoides GSE-TBD4-15B</name>
    <dbReference type="NCBI Taxonomy" id="2839662"/>
    <lineage>
        <taxon>Bacteria</taxon>
        <taxon>Bacillati</taxon>
        <taxon>Cyanobacteriota</taxon>
        <taxon>Cyanophyceae</taxon>
        <taxon>Oculatellales</taxon>
        <taxon>Oculatellaceae</taxon>
        <taxon>Pegethrix</taxon>
    </lineage>
</organism>
<dbReference type="Proteomes" id="UP000707356">
    <property type="component" value="Unassembled WGS sequence"/>
</dbReference>